<gene>
    <name evidence="1" type="ORF">I79_004781</name>
</gene>
<name>G3H3G5_CRIGR</name>
<organism evidence="1 2">
    <name type="scientific">Cricetulus griseus</name>
    <name type="common">Chinese hamster</name>
    <name type="synonym">Cricetulus barabensis griseus</name>
    <dbReference type="NCBI Taxonomy" id="10029"/>
    <lineage>
        <taxon>Eukaryota</taxon>
        <taxon>Metazoa</taxon>
        <taxon>Chordata</taxon>
        <taxon>Craniata</taxon>
        <taxon>Vertebrata</taxon>
        <taxon>Euteleostomi</taxon>
        <taxon>Mammalia</taxon>
        <taxon>Eutheria</taxon>
        <taxon>Euarchontoglires</taxon>
        <taxon>Glires</taxon>
        <taxon>Rodentia</taxon>
        <taxon>Myomorpha</taxon>
        <taxon>Muroidea</taxon>
        <taxon>Cricetidae</taxon>
        <taxon>Cricetinae</taxon>
        <taxon>Cricetulus</taxon>
    </lineage>
</organism>
<dbReference type="EMBL" id="JH000126">
    <property type="protein sequence ID" value="EGV97899.1"/>
    <property type="molecule type" value="Genomic_DNA"/>
</dbReference>
<evidence type="ECO:0000313" key="2">
    <source>
        <dbReference type="Proteomes" id="UP000001075"/>
    </source>
</evidence>
<proteinExistence type="predicted"/>
<accession>G3H3G5</accession>
<protein>
    <submittedName>
        <fullName evidence="1">Uncharacterized protein</fullName>
    </submittedName>
</protein>
<dbReference type="InParanoid" id="G3H3G5"/>
<dbReference type="Proteomes" id="UP000001075">
    <property type="component" value="Unassembled WGS sequence"/>
</dbReference>
<evidence type="ECO:0000313" key="1">
    <source>
        <dbReference type="EMBL" id="EGV97899.1"/>
    </source>
</evidence>
<dbReference type="AlphaFoldDB" id="G3H3G5"/>
<reference evidence="2" key="1">
    <citation type="journal article" date="2011" name="Nat. Biotechnol.">
        <title>The genomic sequence of the Chinese hamster ovary (CHO)-K1 cell line.</title>
        <authorList>
            <person name="Xu X."/>
            <person name="Nagarajan H."/>
            <person name="Lewis N.E."/>
            <person name="Pan S."/>
            <person name="Cai Z."/>
            <person name="Liu X."/>
            <person name="Chen W."/>
            <person name="Xie M."/>
            <person name="Wang W."/>
            <person name="Hammond S."/>
            <person name="Andersen M.R."/>
            <person name="Neff N."/>
            <person name="Passarelli B."/>
            <person name="Koh W."/>
            <person name="Fan H.C."/>
            <person name="Wang J."/>
            <person name="Gui Y."/>
            <person name="Lee K.H."/>
            <person name="Betenbaugh M.J."/>
            <person name="Quake S.R."/>
            <person name="Famili I."/>
            <person name="Palsson B.O."/>
            <person name="Wang J."/>
        </authorList>
    </citation>
    <scope>NUCLEOTIDE SEQUENCE [LARGE SCALE GENOMIC DNA]</scope>
    <source>
        <strain evidence="2">CHO K1 cell line</strain>
    </source>
</reference>
<sequence>MVLSRQGRKQVPQDHRETLVFQRTVNYAQLGSSRLHGTALLRVAALIVITCVLGI</sequence>